<dbReference type="PRINTS" id="PR00125">
    <property type="entry name" value="ATPASEDELTA"/>
</dbReference>
<evidence type="ECO:0000256" key="2">
    <source>
        <dbReference type="ARBA" id="ARBA00022448"/>
    </source>
</evidence>
<dbReference type="FunCoup" id="A0A1H9M6J5">
    <property type="interactions" value="471"/>
</dbReference>
<keyword evidence="3 7" id="KW-0375">Hydrogen ion transport</keyword>
<keyword evidence="7" id="KW-0139">CF(1)</keyword>
<dbReference type="EMBL" id="FOFB01000027">
    <property type="protein sequence ID" value="SER19326.1"/>
    <property type="molecule type" value="Genomic_DNA"/>
</dbReference>
<name>A0A1H9M6J5_9BACT</name>
<keyword evidence="7" id="KW-1003">Cell membrane</keyword>
<comment type="similarity">
    <text evidence="7">Belongs to the ATPase delta chain family.</text>
</comment>
<dbReference type="InterPro" id="IPR000711">
    <property type="entry name" value="ATPase_OSCP/dsu"/>
</dbReference>
<evidence type="ECO:0000256" key="1">
    <source>
        <dbReference type="ARBA" id="ARBA00004370"/>
    </source>
</evidence>
<dbReference type="InterPro" id="IPR026015">
    <property type="entry name" value="ATP_synth_OSCP/delta_N_sf"/>
</dbReference>
<sequence length="180" mass="19577">MTNQQVADRYAKSLLDLAVETNKLDAIRKDVDELIAMGGNRDLALLLQSPVVNATKKKAVMTELLGQVGADELTKSFVNVLITKGREGDLLGIMSAFDGQYNKMKKVTSVYVTSATTLSAESLAAIRQQLVAAGKTEANVEIFTRVDPKLMGGFVLEFDGKVYDASVAHKLNQIRKELAK</sequence>
<evidence type="ECO:0000256" key="6">
    <source>
        <dbReference type="ARBA" id="ARBA00023310"/>
    </source>
</evidence>
<evidence type="ECO:0000313" key="8">
    <source>
        <dbReference type="EMBL" id="SER19326.1"/>
    </source>
</evidence>
<dbReference type="RefSeq" id="WP_090172057.1">
    <property type="nucleotide sequence ID" value="NZ_FOFB01000027.1"/>
</dbReference>
<keyword evidence="2 7" id="KW-0813">Transport</keyword>
<organism evidence="8 9">
    <name type="scientific">Neolewinella agarilytica</name>
    <dbReference type="NCBI Taxonomy" id="478744"/>
    <lineage>
        <taxon>Bacteria</taxon>
        <taxon>Pseudomonadati</taxon>
        <taxon>Bacteroidota</taxon>
        <taxon>Saprospiria</taxon>
        <taxon>Saprospirales</taxon>
        <taxon>Lewinellaceae</taxon>
        <taxon>Neolewinella</taxon>
    </lineage>
</organism>
<evidence type="ECO:0000256" key="3">
    <source>
        <dbReference type="ARBA" id="ARBA00022781"/>
    </source>
</evidence>
<protein>
    <recommendedName>
        <fullName evidence="7">ATP synthase subunit delta</fullName>
    </recommendedName>
    <alternativeName>
        <fullName evidence="7">ATP synthase F(1) sector subunit delta</fullName>
    </alternativeName>
    <alternativeName>
        <fullName evidence="7">F-type ATPase subunit delta</fullName>
        <shortName evidence="7">F-ATPase subunit delta</shortName>
    </alternativeName>
</protein>
<comment type="function">
    <text evidence="7">This protein is part of the stalk that links CF(0) to CF(1). It either transmits conformational changes from CF(0) to CF(1) or is implicated in proton conduction.</text>
</comment>
<dbReference type="AlphaFoldDB" id="A0A1H9M6J5"/>
<evidence type="ECO:0000256" key="5">
    <source>
        <dbReference type="ARBA" id="ARBA00023136"/>
    </source>
</evidence>
<dbReference type="GO" id="GO:0046933">
    <property type="term" value="F:proton-transporting ATP synthase activity, rotational mechanism"/>
    <property type="evidence" value="ECO:0007669"/>
    <property type="project" value="UniProtKB-UniRule"/>
</dbReference>
<dbReference type="OrthoDB" id="9802471at2"/>
<comment type="subcellular location">
    <subcellularLocation>
        <location evidence="7">Cell membrane</location>
        <topology evidence="7">Peripheral membrane protein</topology>
    </subcellularLocation>
    <subcellularLocation>
        <location evidence="1">Membrane</location>
    </subcellularLocation>
</comment>
<dbReference type="InParanoid" id="A0A1H9M6J5"/>
<dbReference type="Proteomes" id="UP000199021">
    <property type="component" value="Unassembled WGS sequence"/>
</dbReference>
<evidence type="ECO:0000256" key="7">
    <source>
        <dbReference type="HAMAP-Rule" id="MF_01416"/>
    </source>
</evidence>
<keyword evidence="6 7" id="KW-0066">ATP synthesis</keyword>
<dbReference type="Gene3D" id="1.10.520.20">
    <property type="entry name" value="N-terminal domain of the delta subunit of the F1F0-ATP synthase"/>
    <property type="match status" value="1"/>
</dbReference>
<dbReference type="GO" id="GO:0005886">
    <property type="term" value="C:plasma membrane"/>
    <property type="evidence" value="ECO:0007669"/>
    <property type="project" value="UniProtKB-SubCell"/>
</dbReference>
<accession>A0A1H9M6J5</accession>
<dbReference type="SUPFAM" id="SSF47928">
    <property type="entry name" value="N-terminal domain of the delta subunit of the F1F0-ATP synthase"/>
    <property type="match status" value="1"/>
</dbReference>
<evidence type="ECO:0000256" key="4">
    <source>
        <dbReference type="ARBA" id="ARBA00023065"/>
    </source>
</evidence>
<reference evidence="9" key="1">
    <citation type="submission" date="2016-10" db="EMBL/GenBank/DDBJ databases">
        <authorList>
            <person name="Varghese N."/>
            <person name="Submissions S."/>
        </authorList>
    </citation>
    <scope>NUCLEOTIDE SEQUENCE [LARGE SCALE GENOMIC DNA]</scope>
    <source>
        <strain evidence="9">DSM 24740</strain>
    </source>
</reference>
<dbReference type="STRING" id="478744.SAMN05444359_12740"/>
<dbReference type="GO" id="GO:0045259">
    <property type="term" value="C:proton-transporting ATP synthase complex"/>
    <property type="evidence" value="ECO:0007669"/>
    <property type="project" value="UniProtKB-KW"/>
</dbReference>
<evidence type="ECO:0000313" key="9">
    <source>
        <dbReference type="Proteomes" id="UP000199021"/>
    </source>
</evidence>
<keyword evidence="4 7" id="KW-0406">Ion transport</keyword>
<keyword evidence="5 7" id="KW-0472">Membrane</keyword>
<gene>
    <name evidence="7" type="primary">atpH</name>
    <name evidence="8" type="ORF">SAMN05444359_12740</name>
</gene>
<dbReference type="Pfam" id="PF00213">
    <property type="entry name" value="OSCP"/>
    <property type="match status" value="1"/>
</dbReference>
<proteinExistence type="inferred from homology"/>
<comment type="function">
    <text evidence="7">F(1)F(0) ATP synthase produces ATP from ADP in the presence of a proton or sodium gradient. F-type ATPases consist of two structural domains, F(1) containing the extramembraneous catalytic core and F(0) containing the membrane proton channel, linked together by a central stalk and a peripheral stalk. During catalysis, ATP synthesis in the catalytic domain of F(1) is coupled via a rotary mechanism of the central stalk subunits to proton translocation.</text>
</comment>
<dbReference type="NCBIfam" id="TIGR01145">
    <property type="entry name" value="ATP_synt_delta"/>
    <property type="match status" value="1"/>
</dbReference>
<dbReference type="PANTHER" id="PTHR11910">
    <property type="entry name" value="ATP SYNTHASE DELTA CHAIN"/>
    <property type="match status" value="1"/>
</dbReference>
<keyword evidence="9" id="KW-1185">Reference proteome</keyword>
<dbReference type="HAMAP" id="MF_01416">
    <property type="entry name" value="ATP_synth_delta_bact"/>
    <property type="match status" value="1"/>
</dbReference>